<evidence type="ECO:0000313" key="2">
    <source>
        <dbReference type="EMBL" id="THH36657.1"/>
    </source>
</evidence>
<keyword evidence="1" id="KW-0732">Signal</keyword>
<comment type="caution">
    <text evidence="2">The sequence shown here is derived from an EMBL/GenBank/DDBJ whole genome shotgun (WGS) entry which is preliminary data.</text>
</comment>
<proteinExistence type="predicted"/>
<dbReference type="InterPro" id="IPR008265">
    <property type="entry name" value="Lipase_GDSL_AS"/>
</dbReference>
<dbReference type="Gene3D" id="3.40.50.1110">
    <property type="entry name" value="SGNH hydrolase"/>
    <property type="match status" value="1"/>
</dbReference>
<evidence type="ECO:0000256" key="1">
    <source>
        <dbReference type="SAM" id="SignalP"/>
    </source>
</evidence>
<feature type="signal peptide" evidence="1">
    <location>
        <begin position="1"/>
        <end position="20"/>
    </location>
</feature>
<accession>A0A4S4NDP7</accession>
<dbReference type="Pfam" id="PF00657">
    <property type="entry name" value="Lipase_GDSL"/>
    <property type="match status" value="1"/>
</dbReference>
<gene>
    <name evidence="2" type="ORF">E4Z66_06820</name>
</gene>
<name>A0A4S4NDP7_9RHOB</name>
<dbReference type="GO" id="GO:0006629">
    <property type="term" value="P:lipid metabolic process"/>
    <property type="evidence" value="ECO:0007669"/>
    <property type="project" value="InterPro"/>
</dbReference>
<dbReference type="InterPro" id="IPR001087">
    <property type="entry name" value="GDSL"/>
</dbReference>
<dbReference type="InterPro" id="IPR036514">
    <property type="entry name" value="SGNH_hydro_sf"/>
</dbReference>
<dbReference type="AlphaFoldDB" id="A0A4S4NDP7"/>
<reference evidence="2 3" key="1">
    <citation type="submission" date="2019-04" db="EMBL/GenBank/DDBJ databases">
        <title>Shimia ponticola sp. nov., isolated from seawater.</title>
        <authorList>
            <person name="Kim Y.-O."/>
            <person name="Yoon J.-H."/>
        </authorList>
    </citation>
    <scope>NUCLEOTIDE SEQUENCE [LARGE SCALE GENOMIC DNA]</scope>
    <source>
        <strain evidence="2 3">MYP11</strain>
    </source>
</reference>
<dbReference type="GO" id="GO:0016298">
    <property type="term" value="F:lipase activity"/>
    <property type="evidence" value="ECO:0007669"/>
    <property type="project" value="InterPro"/>
</dbReference>
<dbReference type="InterPro" id="IPR022472">
    <property type="entry name" value="VPLPA-CTERM"/>
</dbReference>
<dbReference type="SUPFAM" id="SSF52266">
    <property type="entry name" value="SGNH hydrolase"/>
    <property type="match status" value="1"/>
</dbReference>
<protein>
    <submittedName>
        <fullName evidence="2">VPLPA-CTERM sorting domain-containing protein</fullName>
    </submittedName>
</protein>
<sequence>MKLNAAICAVALCLGQPALSTTLDTFTGFVGFGDSLSDAGRFGQLIPPSNGGRFTDGITWMEVLGNEFTARGDNAYNMALGGATAGPVNTNLPGFAFVDSITPRDPGDPNDIPLVNLATLSDQVASFAAAGFDSMVGDNPLVTILLGGNDFLQNPLADPLAVIQNIADGIVQTASLGAQFDSFMVANLPDFSVRPSLFYADAALKADIRSQSIGFNFLLDAAMTSLAGATGLEIEIFDLFSTADAAYQDAISAGVILDDTCVDSLNGLAPDPACDEPSESANYLFIDDVHPGDFAQSRWGAAAVAQVQGRLSPVPLPAGAVLLLTGVAVLAGKRARRA</sequence>
<feature type="chain" id="PRO_5020568214" evidence="1">
    <location>
        <begin position="21"/>
        <end position="338"/>
    </location>
</feature>
<dbReference type="PROSITE" id="PS01098">
    <property type="entry name" value="LIPASE_GDSL_SER"/>
    <property type="match status" value="1"/>
</dbReference>
<dbReference type="OrthoDB" id="5292073at2"/>
<dbReference type="NCBIfam" id="TIGR03370">
    <property type="entry name" value="VPLPA-CTERM"/>
    <property type="match status" value="1"/>
</dbReference>
<keyword evidence="3" id="KW-1185">Reference proteome</keyword>
<dbReference type="EMBL" id="SRKY01000002">
    <property type="protein sequence ID" value="THH36657.1"/>
    <property type="molecule type" value="Genomic_DNA"/>
</dbReference>
<organism evidence="2 3">
    <name type="scientific">Aliishimia ponticola</name>
    <dbReference type="NCBI Taxonomy" id="2499833"/>
    <lineage>
        <taxon>Bacteria</taxon>
        <taxon>Pseudomonadati</taxon>
        <taxon>Pseudomonadota</taxon>
        <taxon>Alphaproteobacteria</taxon>
        <taxon>Rhodobacterales</taxon>
        <taxon>Paracoccaceae</taxon>
        <taxon>Aliishimia</taxon>
    </lineage>
</organism>
<dbReference type="Proteomes" id="UP000306602">
    <property type="component" value="Unassembled WGS sequence"/>
</dbReference>
<evidence type="ECO:0000313" key="3">
    <source>
        <dbReference type="Proteomes" id="UP000306602"/>
    </source>
</evidence>
<dbReference type="RefSeq" id="WP_136462258.1">
    <property type="nucleotide sequence ID" value="NZ_SRKY01000002.1"/>
</dbReference>